<name>A0A0T9LSA7_YERIN</name>
<evidence type="ECO:0000313" key="2">
    <source>
        <dbReference type="Proteomes" id="UP000038750"/>
    </source>
</evidence>
<proteinExistence type="predicted"/>
<protein>
    <recommendedName>
        <fullName evidence="3">Secreted protein</fullName>
    </recommendedName>
</protein>
<sequence length="61" mass="6918">MSYIFLIIVISSQSSNMQVTPMQSMEQCEAAIKSIDILHDQGSWSDYVPRINQVKCVEVKP</sequence>
<gene>
    <name evidence="1" type="ORF">ERS008530_00649</name>
</gene>
<reference evidence="1 2" key="1">
    <citation type="submission" date="2015-03" db="EMBL/GenBank/DDBJ databases">
        <authorList>
            <person name="Murphy D."/>
        </authorList>
    </citation>
    <scope>NUCLEOTIDE SEQUENCE [LARGE SCALE GENOMIC DNA]</scope>
    <source>
        <strain evidence="1 2">BR165/97</strain>
    </source>
</reference>
<evidence type="ECO:0008006" key="3">
    <source>
        <dbReference type="Google" id="ProtNLM"/>
    </source>
</evidence>
<accession>A0A0T9LSA7</accession>
<dbReference type="AlphaFoldDB" id="A0A0T9LSA7"/>
<evidence type="ECO:0000313" key="1">
    <source>
        <dbReference type="EMBL" id="CNF19284.1"/>
    </source>
</evidence>
<organism evidence="1 2">
    <name type="scientific">Yersinia intermedia</name>
    <dbReference type="NCBI Taxonomy" id="631"/>
    <lineage>
        <taxon>Bacteria</taxon>
        <taxon>Pseudomonadati</taxon>
        <taxon>Pseudomonadota</taxon>
        <taxon>Gammaproteobacteria</taxon>
        <taxon>Enterobacterales</taxon>
        <taxon>Yersiniaceae</taxon>
        <taxon>Yersinia</taxon>
    </lineage>
</organism>
<dbReference type="EMBL" id="CPZJ01000002">
    <property type="protein sequence ID" value="CNF19284.1"/>
    <property type="molecule type" value="Genomic_DNA"/>
</dbReference>
<dbReference type="Proteomes" id="UP000038750">
    <property type="component" value="Unassembled WGS sequence"/>
</dbReference>